<dbReference type="EMBL" id="JAAAMI010000003">
    <property type="protein sequence ID" value="NDV43075.1"/>
    <property type="molecule type" value="Genomic_DNA"/>
</dbReference>
<dbReference type="Proteomes" id="UP000468707">
    <property type="component" value="Unassembled WGS sequence"/>
</dbReference>
<organism evidence="1 2">
    <name type="scientific">Flagellimonas sediminis</name>
    <dbReference type="NCBI Taxonomy" id="2696468"/>
    <lineage>
        <taxon>Bacteria</taxon>
        <taxon>Pseudomonadati</taxon>
        <taxon>Bacteroidota</taxon>
        <taxon>Flavobacteriia</taxon>
        <taxon>Flavobacteriales</taxon>
        <taxon>Flavobacteriaceae</taxon>
        <taxon>Flagellimonas</taxon>
    </lineage>
</organism>
<evidence type="ECO:0008006" key="3">
    <source>
        <dbReference type="Google" id="ProtNLM"/>
    </source>
</evidence>
<comment type="caution">
    <text evidence="1">The sequence shown here is derived from an EMBL/GenBank/DDBJ whole genome shotgun (WGS) entry which is preliminary data.</text>
</comment>
<accession>A0A6I5KSX0</accession>
<dbReference type="RefSeq" id="WP_163634488.1">
    <property type="nucleotide sequence ID" value="NZ_JAAAMI010000003.1"/>
</dbReference>
<reference evidence="1 2" key="1">
    <citation type="submission" date="2020-01" db="EMBL/GenBank/DDBJ databases">
        <title>Muricauda sediminis sp.nov. 40Bstr401.</title>
        <authorList>
            <person name="Xue Z."/>
            <person name="Zhu S."/>
            <person name="Ren N."/>
            <person name="Chen T."/>
            <person name="Chen X."/>
            <person name="Chen J."/>
            <person name="Yang J."/>
        </authorList>
    </citation>
    <scope>NUCLEOTIDE SEQUENCE [LARGE SCALE GENOMIC DNA]</scope>
    <source>
        <strain evidence="1 2">40Bstr401</strain>
    </source>
</reference>
<sequence>MTRKLSVSLIVLCFVSCAGGKYNYLFDTGKQLDFSQGKWILNRTESNSLIFDSELYKASFEGFKDIIGDSLFDLNSIRAHKMVPPKIAFEPSPEELKQIGQSTDCDYLINIRGNIISNGAGILSYDSGNGYYSASNQSSISIIIYELTNGTIISSSQALAKDTAENSHFDENTNVPTFHSSAETMMVKAAKNLIKKYDSNRLDI</sequence>
<gene>
    <name evidence="1" type="ORF">GTK07_07010</name>
</gene>
<protein>
    <recommendedName>
        <fullName evidence="3">Lipoprotein</fullName>
    </recommendedName>
</protein>
<name>A0A6I5KSX0_9FLAO</name>
<evidence type="ECO:0000313" key="2">
    <source>
        <dbReference type="Proteomes" id="UP000468707"/>
    </source>
</evidence>
<keyword evidence="2" id="KW-1185">Reference proteome</keyword>
<proteinExistence type="predicted"/>
<evidence type="ECO:0000313" key="1">
    <source>
        <dbReference type="EMBL" id="NDV43075.1"/>
    </source>
</evidence>
<dbReference type="AlphaFoldDB" id="A0A6I5KSX0"/>